<comment type="catalytic activity">
    <reaction evidence="9">
        <text>di-trans,octa-cis-undecaprenyl diphosphate + H2O = di-trans,octa-cis-undecaprenyl phosphate + phosphate + H(+)</text>
        <dbReference type="Rhea" id="RHEA:28094"/>
        <dbReference type="ChEBI" id="CHEBI:15377"/>
        <dbReference type="ChEBI" id="CHEBI:15378"/>
        <dbReference type="ChEBI" id="CHEBI:43474"/>
        <dbReference type="ChEBI" id="CHEBI:58405"/>
        <dbReference type="ChEBI" id="CHEBI:60392"/>
        <dbReference type="EC" id="3.6.1.27"/>
    </reaction>
</comment>
<evidence type="ECO:0000256" key="8">
    <source>
        <dbReference type="ARBA" id="ARBA00032707"/>
    </source>
</evidence>
<feature type="transmembrane region" description="Helical" evidence="10">
    <location>
        <begin position="149"/>
        <end position="168"/>
    </location>
</feature>
<dbReference type="SUPFAM" id="SSF48317">
    <property type="entry name" value="Acid phosphatase/Vanadium-dependent haloperoxidase"/>
    <property type="match status" value="1"/>
</dbReference>
<evidence type="ECO:0000256" key="5">
    <source>
        <dbReference type="ARBA" id="ARBA00022801"/>
    </source>
</evidence>
<evidence type="ECO:0000256" key="4">
    <source>
        <dbReference type="ARBA" id="ARBA00022692"/>
    </source>
</evidence>
<dbReference type="InterPro" id="IPR000326">
    <property type="entry name" value="PAP2/HPO"/>
</dbReference>
<dbReference type="SMART" id="SM00014">
    <property type="entry name" value="acidPPc"/>
    <property type="match status" value="1"/>
</dbReference>
<feature type="domain" description="Phosphatidic acid phosphatase type 2/haloperoxidase" evidence="11">
    <location>
        <begin position="51"/>
        <end position="191"/>
    </location>
</feature>
<gene>
    <name evidence="12" type="ORF">IFO71_08530</name>
</gene>
<feature type="transmembrane region" description="Helical" evidence="10">
    <location>
        <begin position="233"/>
        <end position="253"/>
    </location>
</feature>
<feature type="transmembrane region" description="Helical" evidence="10">
    <location>
        <begin position="174"/>
        <end position="194"/>
    </location>
</feature>
<evidence type="ECO:0000256" key="10">
    <source>
        <dbReference type="SAM" id="Phobius"/>
    </source>
</evidence>
<evidence type="ECO:0000259" key="11">
    <source>
        <dbReference type="SMART" id="SM00014"/>
    </source>
</evidence>
<dbReference type="Gene3D" id="1.20.144.10">
    <property type="entry name" value="Phosphatidic acid phosphatase type 2/haloperoxidase"/>
    <property type="match status" value="1"/>
</dbReference>
<feature type="transmembrane region" description="Helical" evidence="10">
    <location>
        <begin position="206"/>
        <end position="227"/>
    </location>
</feature>
<evidence type="ECO:0000256" key="1">
    <source>
        <dbReference type="ARBA" id="ARBA00004651"/>
    </source>
</evidence>
<accession>A0AAW3ZKS5</accession>
<keyword evidence="4 10" id="KW-0812">Transmembrane</keyword>
<dbReference type="EMBL" id="JACYTR010000012">
    <property type="protein sequence ID" value="MBD8525789.1"/>
    <property type="molecule type" value="Genomic_DNA"/>
</dbReference>
<dbReference type="AlphaFoldDB" id="A0AAW3ZKS5"/>
<proteinExistence type="predicted"/>
<name>A0AAW3ZKS5_9GAMM</name>
<dbReference type="PANTHER" id="PTHR14969:SF62">
    <property type="entry name" value="DECAPRENYLPHOSPHORYL-5-PHOSPHORIBOSE PHOSPHATASE RV3807C-RELATED"/>
    <property type="match status" value="1"/>
</dbReference>
<dbReference type="GO" id="GO:0005886">
    <property type="term" value="C:plasma membrane"/>
    <property type="evidence" value="ECO:0007669"/>
    <property type="project" value="UniProtKB-SubCell"/>
</dbReference>
<evidence type="ECO:0000256" key="9">
    <source>
        <dbReference type="ARBA" id="ARBA00047594"/>
    </source>
</evidence>
<dbReference type="PANTHER" id="PTHR14969">
    <property type="entry name" value="SPHINGOSINE-1-PHOSPHATE PHOSPHOHYDROLASE"/>
    <property type="match status" value="1"/>
</dbReference>
<comment type="subcellular location">
    <subcellularLocation>
        <location evidence="1">Cell membrane</location>
        <topology evidence="1">Multi-pass membrane protein</topology>
    </subcellularLocation>
</comment>
<evidence type="ECO:0000256" key="6">
    <source>
        <dbReference type="ARBA" id="ARBA00022989"/>
    </source>
</evidence>
<dbReference type="GO" id="GO:0050380">
    <property type="term" value="F:undecaprenyl-diphosphatase activity"/>
    <property type="evidence" value="ECO:0007669"/>
    <property type="project" value="UniProtKB-EC"/>
</dbReference>
<comment type="caution">
    <text evidence="12">The sequence shown here is derived from an EMBL/GenBank/DDBJ whole genome shotgun (WGS) entry which is preliminary data.</text>
</comment>
<sequence length="339" mass="36120">MFQVEPILWLQQFSGTWFADFMWLMSEIGREWVYMPVVLLLMFAIRLRPGLGVVLALVLCGLLTASLKHGFALPRPADVDLRVVDKGEEVRALVADGAGKAFWDLPSNEAIAAVRAEPDPSFGFVSGHVASALTLVLSLALFFGVRSRWVWGFVVIWPLLMGLSRMFLGRHFLADVLGGLLIGTLASLLAWWLLPRLQRVDAQGRWLTAALVGACAIGAGLGTQISWLSPGGLGQVAGVVLCIAVLALRGMPLDAVSLPRRIGRLLLALLIATSVDIGVKWVYAGTGLGDDHFGAFLAAVVGYLLGLGGAVMAAQGLRLYAPGDQALHVRGAPAPLAGR</sequence>
<keyword evidence="3" id="KW-1003">Cell membrane</keyword>
<reference evidence="12 13" key="1">
    <citation type="submission" date="2020-09" db="EMBL/GenBank/DDBJ databases">
        <title>Pseudoxanthomonas sp. CAU 1598 isolated from sand of Yaerae Beach.</title>
        <authorList>
            <person name="Kim W."/>
        </authorList>
    </citation>
    <scope>NUCLEOTIDE SEQUENCE [LARGE SCALE GENOMIC DNA]</scope>
    <source>
        <strain evidence="12 13">CAU 1598</strain>
    </source>
</reference>
<feature type="transmembrane region" description="Helical" evidence="10">
    <location>
        <begin position="265"/>
        <end position="283"/>
    </location>
</feature>
<dbReference type="Proteomes" id="UP000613768">
    <property type="component" value="Unassembled WGS sequence"/>
</dbReference>
<evidence type="ECO:0000256" key="2">
    <source>
        <dbReference type="ARBA" id="ARBA00012374"/>
    </source>
</evidence>
<keyword evidence="7 10" id="KW-0472">Membrane</keyword>
<keyword evidence="13" id="KW-1185">Reference proteome</keyword>
<organism evidence="12 13">
    <name type="scientific">Pseudomarimonas arenosa</name>
    <dbReference type="NCBI Taxonomy" id="2774145"/>
    <lineage>
        <taxon>Bacteria</taxon>
        <taxon>Pseudomonadati</taxon>
        <taxon>Pseudomonadota</taxon>
        <taxon>Gammaproteobacteria</taxon>
        <taxon>Lysobacterales</taxon>
        <taxon>Lysobacteraceae</taxon>
        <taxon>Pseudomarimonas</taxon>
    </lineage>
</organism>
<dbReference type="InterPro" id="IPR036938">
    <property type="entry name" value="PAP2/HPO_sf"/>
</dbReference>
<protein>
    <recommendedName>
        <fullName evidence="2">undecaprenyl-diphosphate phosphatase</fullName>
        <ecNumber evidence="2">3.6.1.27</ecNumber>
    </recommendedName>
    <alternativeName>
        <fullName evidence="8">Undecaprenyl pyrophosphate phosphatase</fullName>
    </alternativeName>
</protein>
<dbReference type="RefSeq" id="WP_192029177.1">
    <property type="nucleotide sequence ID" value="NZ_JACYTR010000012.1"/>
</dbReference>
<dbReference type="Pfam" id="PF01569">
    <property type="entry name" value="PAP2"/>
    <property type="match status" value="1"/>
</dbReference>
<dbReference type="EC" id="3.6.1.27" evidence="2"/>
<evidence type="ECO:0000256" key="7">
    <source>
        <dbReference type="ARBA" id="ARBA00023136"/>
    </source>
</evidence>
<feature type="transmembrane region" description="Helical" evidence="10">
    <location>
        <begin position="37"/>
        <end position="65"/>
    </location>
</feature>
<evidence type="ECO:0000313" key="13">
    <source>
        <dbReference type="Proteomes" id="UP000613768"/>
    </source>
</evidence>
<feature type="transmembrane region" description="Helical" evidence="10">
    <location>
        <begin position="295"/>
        <end position="314"/>
    </location>
</feature>
<evidence type="ECO:0000256" key="3">
    <source>
        <dbReference type="ARBA" id="ARBA00022475"/>
    </source>
</evidence>
<keyword evidence="5" id="KW-0378">Hydrolase</keyword>
<feature type="transmembrane region" description="Helical" evidence="10">
    <location>
        <begin position="122"/>
        <end position="142"/>
    </location>
</feature>
<keyword evidence="6 10" id="KW-1133">Transmembrane helix</keyword>
<evidence type="ECO:0000313" key="12">
    <source>
        <dbReference type="EMBL" id="MBD8525789.1"/>
    </source>
</evidence>